<evidence type="ECO:0000256" key="2">
    <source>
        <dbReference type="ARBA" id="ARBA00006190"/>
    </source>
</evidence>
<dbReference type="Pfam" id="PF03357">
    <property type="entry name" value="Snf7"/>
    <property type="match status" value="1"/>
</dbReference>
<dbReference type="GO" id="GO:0015031">
    <property type="term" value="P:protein transport"/>
    <property type="evidence" value="ECO:0007669"/>
    <property type="project" value="UniProtKB-KW"/>
</dbReference>
<comment type="subcellular location">
    <subcellularLocation>
        <location evidence="1">Endosome membrane</location>
    </subcellularLocation>
</comment>
<keyword evidence="5" id="KW-0653">Protein transport</keyword>
<name>A0A6G3MH22_HENSL</name>
<dbReference type="PANTHER" id="PTHR22761:SF5">
    <property type="entry name" value="CHARGED MULTIVESICULAR BODY PROTEIN 6"/>
    <property type="match status" value="1"/>
</dbReference>
<organism evidence="7">
    <name type="scientific">Henneguya salminicola</name>
    <name type="common">Myxosporean</name>
    <dbReference type="NCBI Taxonomy" id="69463"/>
    <lineage>
        <taxon>Eukaryota</taxon>
        <taxon>Metazoa</taxon>
        <taxon>Cnidaria</taxon>
        <taxon>Myxozoa</taxon>
        <taxon>Myxosporea</taxon>
        <taxon>Bivalvulida</taxon>
        <taxon>Platysporina</taxon>
        <taxon>Myxobolidae</taxon>
        <taxon>Henneguya</taxon>
    </lineage>
</organism>
<evidence type="ECO:0000313" key="7">
    <source>
        <dbReference type="EMBL" id="NDJ93273.1"/>
    </source>
</evidence>
<dbReference type="Gene3D" id="6.10.140.1230">
    <property type="match status" value="1"/>
</dbReference>
<dbReference type="GO" id="GO:0006900">
    <property type="term" value="P:vesicle budding from membrane"/>
    <property type="evidence" value="ECO:0007669"/>
    <property type="project" value="TreeGrafter"/>
</dbReference>
<evidence type="ECO:0000256" key="6">
    <source>
        <dbReference type="ARBA" id="ARBA00023136"/>
    </source>
</evidence>
<dbReference type="EMBL" id="GHBP01003059">
    <property type="protein sequence ID" value="NDJ93273.1"/>
    <property type="molecule type" value="Transcribed_RNA"/>
</dbReference>
<evidence type="ECO:0000256" key="1">
    <source>
        <dbReference type="ARBA" id="ARBA00004608"/>
    </source>
</evidence>
<protein>
    <submittedName>
        <fullName evidence="7">Charged multivesicular body protein 6 (Trinotate prediction)</fullName>
    </submittedName>
</protein>
<keyword evidence="4" id="KW-0967">Endosome</keyword>
<keyword evidence="3" id="KW-0813">Transport</keyword>
<accession>A0A6G3MH22</accession>
<dbReference type="GO" id="GO:0032511">
    <property type="term" value="P:late endosome to vacuole transport via multivesicular body sorting pathway"/>
    <property type="evidence" value="ECO:0007669"/>
    <property type="project" value="TreeGrafter"/>
</dbReference>
<dbReference type="GO" id="GO:0000815">
    <property type="term" value="C:ESCRT III complex"/>
    <property type="evidence" value="ECO:0007669"/>
    <property type="project" value="TreeGrafter"/>
</dbReference>
<evidence type="ECO:0000256" key="4">
    <source>
        <dbReference type="ARBA" id="ARBA00022753"/>
    </source>
</evidence>
<evidence type="ECO:0000256" key="5">
    <source>
        <dbReference type="ARBA" id="ARBA00022927"/>
    </source>
</evidence>
<dbReference type="InterPro" id="IPR005024">
    <property type="entry name" value="Snf7_fam"/>
</dbReference>
<proteinExistence type="inferred from homology"/>
<comment type="similarity">
    <text evidence="2">Belongs to the SNF7 family.</text>
</comment>
<dbReference type="GO" id="GO:0005771">
    <property type="term" value="C:multivesicular body"/>
    <property type="evidence" value="ECO:0007669"/>
    <property type="project" value="TreeGrafter"/>
</dbReference>
<evidence type="ECO:0000256" key="3">
    <source>
        <dbReference type="ARBA" id="ARBA00022448"/>
    </source>
</evidence>
<keyword evidence="6" id="KW-0472">Membrane</keyword>
<sequence>MGNIFKKPQKLRLTEKDKAILELKTQRDSLKNYQLRLSQKQAQGKQKVREFMKNNNLERAKFFLRKKIYLDKLTLQADTQIEALENMIEKLDFSEIQIKVIDGLKNGSECLKKLQQSIDLDLVEDILETTQEAIEKNNEINQMLFGMMEPQDEDDIEKELNDLIALKAPEDIVNLPKVPTKHIESTDKILISS</sequence>
<reference evidence="7" key="1">
    <citation type="submission" date="2018-11" db="EMBL/GenBank/DDBJ databases">
        <title>Henneguya salminicola genome and transcriptome.</title>
        <authorList>
            <person name="Yahalomi D."/>
            <person name="Atkinson S.D."/>
            <person name="Neuhof M."/>
            <person name="Chang E.S."/>
            <person name="Philippe H."/>
            <person name="Cartwright P."/>
            <person name="Bartholomew J.L."/>
            <person name="Huchon D."/>
        </authorList>
    </citation>
    <scope>NUCLEOTIDE SEQUENCE</scope>
    <source>
        <strain evidence="7">Hz1</strain>
        <tissue evidence="7">Whole</tissue>
    </source>
</reference>
<dbReference type="AlphaFoldDB" id="A0A6G3MH22"/>
<dbReference type="PANTHER" id="PTHR22761">
    <property type="entry name" value="CHARGED MULTIVESICULAR BODY PROTEIN"/>
    <property type="match status" value="1"/>
</dbReference>